<protein>
    <submittedName>
        <fullName evidence="2">Polymer-forming cytoskeletal protein</fullName>
    </submittedName>
</protein>
<dbReference type="RefSeq" id="WP_376845745.1">
    <property type="nucleotide sequence ID" value="NZ_JBHSFW010000002.1"/>
</dbReference>
<dbReference type="Gene3D" id="2.160.20.120">
    <property type="match status" value="1"/>
</dbReference>
<dbReference type="InterPro" id="IPR007607">
    <property type="entry name" value="BacA/B"/>
</dbReference>
<dbReference type="PANTHER" id="PTHR35024:SF4">
    <property type="entry name" value="POLYMER-FORMING CYTOSKELETAL PROTEIN"/>
    <property type="match status" value="1"/>
</dbReference>
<reference evidence="3" key="1">
    <citation type="journal article" date="2019" name="Int. J. Syst. Evol. Microbiol.">
        <title>The Global Catalogue of Microorganisms (GCM) 10K type strain sequencing project: providing services to taxonomists for standard genome sequencing and annotation.</title>
        <authorList>
            <consortium name="The Broad Institute Genomics Platform"/>
            <consortium name="The Broad Institute Genome Sequencing Center for Infectious Disease"/>
            <person name="Wu L."/>
            <person name="Ma J."/>
        </authorList>
    </citation>
    <scope>NUCLEOTIDE SEQUENCE [LARGE SCALE GENOMIC DNA]</scope>
    <source>
        <strain evidence="3">CGMCC 1.16306</strain>
    </source>
</reference>
<sequence length="259" mass="27600">MNGEQVNDLIISGSGSAGGGTYKAVDISGSGRIQGDIECEDFKISGSGRVEGSVKARFIHTSGSARIKGNAESEDIVVSGSAHFFGDVVSNDIEVSGSADIDGRLAAKNLSVSGSTKVGKHLSGETIEVSGGLTVKENCEAETFKVKGGFRIGGLLNADHVDITLYFDKATVREIGGETIEVRKGMKRFGFDKWFGGIFSRELTVDVVEGDDIYLESTHAKVVRGNRVRIGKDCNIELVEYKKSVDISDQAKVGEQKQI</sequence>
<evidence type="ECO:0000313" key="2">
    <source>
        <dbReference type="EMBL" id="MFC4618697.1"/>
    </source>
</evidence>
<evidence type="ECO:0000313" key="3">
    <source>
        <dbReference type="Proteomes" id="UP001596022"/>
    </source>
</evidence>
<organism evidence="2 3">
    <name type="scientific">Camelliibacillus cellulosilyticus</name>
    <dbReference type="NCBI Taxonomy" id="2174486"/>
    <lineage>
        <taxon>Bacteria</taxon>
        <taxon>Bacillati</taxon>
        <taxon>Bacillota</taxon>
        <taxon>Bacilli</taxon>
        <taxon>Bacillales</taxon>
        <taxon>Sporolactobacillaceae</taxon>
        <taxon>Camelliibacillus</taxon>
    </lineage>
</organism>
<evidence type="ECO:0000256" key="1">
    <source>
        <dbReference type="ARBA" id="ARBA00044755"/>
    </source>
</evidence>
<dbReference type="Pfam" id="PF04519">
    <property type="entry name" value="Bactofilin"/>
    <property type="match status" value="1"/>
</dbReference>
<dbReference type="EMBL" id="JBHSFW010000002">
    <property type="protein sequence ID" value="MFC4618697.1"/>
    <property type="molecule type" value="Genomic_DNA"/>
</dbReference>
<proteinExistence type="inferred from homology"/>
<accession>A0ABV9GK62</accession>
<comment type="similarity">
    <text evidence="1">Belongs to the bactofilin family.</text>
</comment>
<comment type="caution">
    <text evidence="2">The sequence shown here is derived from an EMBL/GenBank/DDBJ whole genome shotgun (WGS) entry which is preliminary data.</text>
</comment>
<dbReference type="Proteomes" id="UP001596022">
    <property type="component" value="Unassembled WGS sequence"/>
</dbReference>
<name>A0ABV9GK62_9BACL</name>
<keyword evidence="3" id="KW-1185">Reference proteome</keyword>
<gene>
    <name evidence="2" type="ORF">ACFO4N_08095</name>
</gene>
<dbReference type="PANTHER" id="PTHR35024">
    <property type="entry name" value="HYPOTHETICAL CYTOSOLIC PROTEIN"/>
    <property type="match status" value="1"/>
</dbReference>